<feature type="region of interest" description="Disordered" evidence="1">
    <location>
        <begin position="1"/>
        <end position="20"/>
    </location>
</feature>
<dbReference type="EMBL" id="OU893352">
    <property type="protein sequence ID" value="CAG9790315.1"/>
    <property type="molecule type" value="Genomic_DNA"/>
</dbReference>
<organism evidence="2 3">
    <name type="scientific">Diatraea saccharalis</name>
    <name type="common">sugarcane borer</name>
    <dbReference type="NCBI Taxonomy" id="40085"/>
    <lineage>
        <taxon>Eukaryota</taxon>
        <taxon>Metazoa</taxon>
        <taxon>Ecdysozoa</taxon>
        <taxon>Arthropoda</taxon>
        <taxon>Hexapoda</taxon>
        <taxon>Insecta</taxon>
        <taxon>Pterygota</taxon>
        <taxon>Neoptera</taxon>
        <taxon>Endopterygota</taxon>
        <taxon>Lepidoptera</taxon>
        <taxon>Glossata</taxon>
        <taxon>Ditrysia</taxon>
        <taxon>Pyraloidea</taxon>
        <taxon>Crambidae</taxon>
        <taxon>Crambinae</taxon>
        <taxon>Diatraea</taxon>
    </lineage>
</organism>
<dbReference type="Proteomes" id="UP001153714">
    <property type="component" value="Chromosome 21"/>
</dbReference>
<evidence type="ECO:0000256" key="1">
    <source>
        <dbReference type="SAM" id="MobiDB-lite"/>
    </source>
</evidence>
<evidence type="ECO:0000313" key="2">
    <source>
        <dbReference type="EMBL" id="CAG9790315.1"/>
    </source>
</evidence>
<protein>
    <submittedName>
        <fullName evidence="2">Uncharacterized protein</fullName>
    </submittedName>
</protein>
<name>A0A9N9WF11_9NEOP</name>
<evidence type="ECO:0000313" key="3">
    <source>
        <dbReference type="Proteomes" id="UP001153714"/>
    </source>
</evidence>
<feature type="compositionally biased region" description="Pro residues" evidence="1">
    <location>
        <begin position="8"/>
        <end position="18"/>
    </location>
</feature>
<gene>
    <name evidence="2" type="ORF">DIATSA_LOCUS7984</name>
</gene>
<dbReference type="OrthoDB" id="7454255at2759"/>
<keyword evidence="3" id="KW-1185">Reference proteome</keyword>
<dbReference type="AlphaFoldDB" id="A0A9N9WF11"/>
<feature type="region of interest" description="Disordered" evidence="1">
    <location>
        <begin position="29"/>
        <end position="63"/>
    </location>
</feature>
<accession>A0A9N9WF11</accession>
<reference evidence="2" key="1">
    <citation type="submission" date="2021-12" db="EMBL/GenBank/DDBJ databases">
        <authorList>
            <person name="King R."/>
        </authorList>
    </citation>
    <scope>NUCLEOTIDE SEQUENCE</scope>
</reference>
<sequence length="221" mass="25999">MISRSPPKSQPSTPPPQYTQPVAAAANLMLHKHYPSDPYISSDPKHQQNISSRSKRRREDDLEELKSEVKTMFKEMLKEQQQYFSNLNGKIEEIKVQNDSLKQAIEFNSERYDYFLKQMEQFEQDKKQDRQHIRNLEDKVEQLERQLRTSSLEIRNIPQKPKETKLDLVKTVETLSKLIDAPIQSSEIKYIFRINSKSEKKTIVVEFTSVLTKEKVTQSVK</sequence>
<reference evidence="2" key="2">
    <citation type="submission" date="2022-10" db="EMBL/GenBank/DDBJ databases">
        <authorList>
            <consortium name="ENA_rothamsted_submissions"/>
            <consortium name="culmorum"/>
            <person name="King R."/>
        </authorList>
    </citation>
    <scope>NUCLEOTIDE SEQUENCE</scope>
</reference>
<proteinExistence type="predicted"/>